<dbReference type="Pfam" id="PF13855">
    <property type="entry name" value="LRR_8"/>
    <property type="match status" value="3"/>
</dbReference>
<feature type="signal peptide" evidence="6">
    <location>
        <begin position="1"/>
        <end position="20"/>
    </location>
</feature>
<evidence type="ECO:0000256" key="2">
    <source>
        <dbReference type="ARBA" id="ARBA00022729"/>
    </source>
</evidence>
<evidence type="ECO:0000256" key="3">
    <source>
        <dbReference type="ARBA" id="ARBA00022737"/>
    </source>
</evidence>
<evidence type="ECO:0000313" key="7">
    <source>
        <dbReference type="Proteomes" id="UP000192223"/>
    </source>
</evidence>
<keyword evidence="7" id="KW-1185">Reference proteome</keyword>
<sequence length="491" mass="56142">MNLLPIFLIFPSLLLCQTLAQSMTCSYGPRGSLMAVCVNATPSFFRSTNYRFDNLDQSLKCVNCNLAQIVSNSFDLSGNEIKLLDISNSKIRTLEKKSFVGLVFMTTLIMHSNFIELIAPETFQGVKRLEQLDVSNNSLKSLVNGSFQELEYLKKLNLSYNKIANIESGAFIGLNALEELYLDHNFIENICGNFAPLANVQIMKLQHNKIKIDSFCFTSNPTLRDLDLSENNIKVLPPHAFKSLTHLERLNLSFNGIEVIDPDSFLNLYFLEVLSLKSNHIFDIHRKLFRGLHLLRDLDLSNNSISDFKTGYFSGMPELRHLNLSYNKIEYLEKTGILSLPNLGELDFKNNSIRDIDYKIIVSHLPRLTHMDITNNPLHCSIVPKIIKYFETDYITLLISNSSEPCTEKPLEEVDTTSEEAYETSVYVDMHRGDIVALYILVSIVLICIIALFYLQYRSYRLERNRNCANNYHDAPLICSSDLESRERGDY</sequence>
<keyword evidence="1" id="KW-0433">Leucine-rich repeat</keyword>
<evidence type="ECO:0000256" key="6">
    <source>
        <dbReference type="SAM" id="SignalP"/>
    </source>
</evidence>
<keyword evidence="5" id="KW-1133">Transmembrane helix</keyword>
<dbReference type="GO" id="GO:0005615">
    <property type="term" value="C:extracellular space"/>
    <property type="evidence" value="ECO:0007669"/>
    <property type="project" value="TreeGrafter"/>
</dbReference>
<dbReference type="RefSeq" id="XP_018335401.1">
    <property type="nucleotide sequence ID" value="XM_018479899.2"/>
</dbReference>
<dbReference type="KEGG" id="apln:108744236"/>
<dbReference type="AlphaFoldDB" id="A0A1W4XH05"/>
<keyword evidence="3" id="KW-0677">Repeat</keyword>
<keyword evidence="4" id="KW-0325">Glycoprotein</keyword>
<evidence type="ECO:0000256" key="1">
    <source>
        <dbReference type="ARBA" id="ARBA00022614"/>
    </source>
</evidence>
<dbReference type="GeneID" id="108744236"/>
<dbReference type="InParanoid" id="A0A1W4XH05"/>
<feature type="transmembrane region" description="Helical" evidence="5">
    <location>
        <begin position="436"/>
        <end position="457"/>
    </location>
</feature>
<protein>
    <submittedName>
        <fullName evidence="8">Leucine-rich repeat-containing protein let-4-like</fullName>
    </submittedName>
</protein>
<dbReference type="InterPro" id="IPR050333">
    <property type="entry name" value="SLRP"/>
</dbReference>
<keyword evidence="5" id="KW-0812">Transmembrane</keyword>
<dbReference type="InterPro" id="IPR032675">
    <property type="entry name" value="LRR_dom_sf"/>
</dbReference>
<evidence type="ECO:0000256" key="5">
    <source>
        <dbReference type="SAM" id="Phobius"/>
    </source>
</evidence>
<dbReference type="Gene3D" id="3.80.10.10">
    <property type="entry name" value="Ribonuclease Inhibitor"/>
    <property type="match status" value="3"/>
</dbReference>
<dbReference type="InterPro" id="IPR003591">
    <property type="entry name" value="Leu-rich_rpt_typical-subtyp"/>
</dbReference>
<dbReference type="PANTHER" id="PTHR45712">
    <property type="entry name" value="AGAP008170-PA"/>
    <property type="match status" value="1"/>
</dbReference>
<dbReference type="SUPFAM" id="SSF52058">
    <property type="entry name" value="L domain-like"/>
    <property type="match status" value="1"/>
</dbReference>
<organism evidence="7 8">
    <name type="scientific">Agrilus planipennis</name>
    <name type="common">Emerald ash borer</name>
    <name type="synonym">Agrilus marcopoli</name>
    <dbReference type="NCBI Taxonomy" id="224129"/>
    <lineage>
        <taxon>Eukaryota</taxon>
        <taxon>Metazoa</taxon>
        <taxon>Ecdysozoa</taxon>
        <taxon>Arthropoda</taxon>
        <taxon>Hexapoda</taxon>
        <taxon>Insecta</taxon>
        <taxon>Pterygota</taxon>
        <taxon>Neoptera</taxon>
        <taxon>Endopterygota</taxon>
        <taxon>Coleoptera</taxon>
        <taxon>Polyphaga</taxon>
        <taxon>Elateriformia</taxon>
        <taxon>Buprestoidea</taxon>
        <taxon>Buprestidae</taxon>
        <taxon>Agrilinae</taxon>
        <taxon>Agrilus</taxon>
    </lineage>
</organism>
<gene>
    <name evidence="8" type="primary">LOC108744236</name>
</gene>
<dbReference type="PRINTS" id="PR00019">
    <property type="entry name" value="LEURICHRPT"/>
</dbReference>
<dbReference type="OrthoDB" id="676979at2759"/>
<feature type="chain" id="PRO_5010740964" evidence="6">
    <location>
        <begin position="21"/>
        <end position="491"/>
    </location>
</feature>
<evidence type="ECO:0000256" key="4">
    <source>
        <dbReference type="ARBA" id="ARBA00023180"/>
    </source>
</evidence>
<name>A0A1W4XH05_AGRPL</name>
<dbReference type="SMART" id="SM00365">
    <property type="entry name" value="LRR_SD22"/>
    <property type="match status" value="5"/>
</dbReference>
<dbReference type="PANTHER" id="PTHR45712:SF22">
    <property type="entry name" value="INSULIN-LIKE GROWTH FACTOR-BINDING PROTEIN COMPLEX ACID LABILE SUBUNIT"/>
    <property type="match status" value="1"/>
</dbReference>
<evidence type="ECO:0000313" key="8">
    <source>
        <dbReference type="RefSeq" id="XP_018335401.1"/>
    </source>
</evidence>
<dbReference type="InterPro" id="IPR001611">
    <property type="entry name" value="Leu-rich_rpt"/>
</dbReference>
<accession>A0A1W4XH05</accession>
<dbReference type="FunFam" id="3.80.10.10:FF:000770">
    <property type="entry name" value="Uncharacterized protein"/>
    <property type="match status" value="1"/>
</dbReference>
<dbReference type="SMART" id="SM00369">
    <property type="entry name" value="LRR_TYP"/>
    <property type="match status" value="10"/>
</dbReference>
<dbReference type="Proteomes" id="UP000192223">
    <property type="component" value="Unplaced"/>
</dbReference>
<reference evidence="8" key="1">
    <citation type="submission" date="2025-08" db="UniProtKB">
        <authorList>
            <consortium name="RefSeq"/>
        </authorList>
    </citation>
    <scope>IDENTIFICATION</scope>
    <source>
        <tissue evidence="8">Entire body</tissue>
    </source>
</reference>
<keyword evidence="5" id="KW-0472">Membrane</keyword>
<dbReference type="PROSITE" id="PS51450">
    <property type="entry name" value="LRR"/>
    <property type="match status" value="5"/>
</dbReference>
<keyword evidence="2 6" id="KW-0732">Signal</keyword>
<dbReference type="STRING" id="224129.A0A1W4XH05"/>
<proteinExistence type="predicted"/>